<gene>
    <name evidence="2" type="ORF">B0A50_08204</name>
</gene>
<name>A0A4U0TK47_9PEZI</name>
<evidence type="ECO:0000313" key="2">
    <source>
        <dbReference type="EMBL" id="TKA22147.1"/>
    </source>
</evidence>
<feature type="compositionally biased region" description="Basic and acidic residues" evidence="1">
    <location>
        <begin position="11"/>
        <end position="33"/>
    </location>
</feature>
<sequence>MAPKTRSKTTTYREVKPNPESKTAKGKGLDKKSVRTPKTQKKPERKPTSTKDKVVKKRPAKKPTTLHAKPTKQEAPATPEQQEITDLILRQLSFMSDFYTSSWATHIYSDRVRTSISEACMALKEMRTVKKFRIPSPTWYPSPCGRKSISSTSEFAHS</sequence>
<keyword evidence="3" id="KW-1185">Reference proteome</keyword>
<reference evidence="2 3" key="1">
    <citation type="submission" date="2017-03" db="EMBL/GenBank/DDBJ databases">
        <title>Genomes of endolithic fungi from Antarctica.</title>
        <authorList>
            <person name="Coleine C."/>
            <person name="Masonjones S."/>
            <person name="Stajich J.E."/>
        </authorList>
    </citation>
    <scope>NUCLEOTIDE SEQUENCE [LARGE SCALE GENOMIC DNA]</scope>
    <source>
        <strain evidence="2 3">CCFEE 6315</strain>
    </source>
</reference>
<dbReference type="Proteomes" id="UP000308549">
    <property type="component" value="Unassembled WGS sequence"/>
</dbReference>
<evidence type="ECO:0000256" key="1">
    <source>
        <dbReference type="SAM" id="MobiDB-lite"/>
    </source>
</evidence>
<proteinExistence type="predicted"/>
<accession>A0A4U0TK47</accession>
<comment type="caution">
    <text evidence="2">The sequence shown here is derived from an EMBL/GenBank/DDBJ whole genome shotgun (WGS) entry which is preliminary data.</text>
</comment>
<organism evidence="2 3">
    <name type="scientific">Salinomyces thailandicus</name>
    <dbReference type="NCBI Taxonomy" id="706561"/>
    <lineage>
        <taxon>Eukaryota</taxon>
        <taxon>Fungi</taxon>
        <taxon>Dikarya</taxon>
        <taxon>Ascomycota</taxon>
        <taxon>Pezizomycotina</taxon>
        <taxon>Dothideomycetes</taxon>
        <taxon>Dothideomycetidae</taxon>
        <taxon>Mycosphaerellales</taxon>
        <taxon>Teratosphaeriaceae</taxon>
        <taxon>Salinomyces</taxon>
    </lineage>
</organism>
<protein>
    <submittedName>
        <fullName evidence="2">Uncharacterized protein</fullName>
    </submittedName>
</protein>
<dbReference type="EMBL" id="NAJL01000083">
    <property type="protein sequence ID" value="TKA22147.1"/>
    <property type="molecule type" value="Genomic_DNA"/>
</dbReference>
<feature type="region of interest" description="Disordered" evidence="1">
    <location>
        <begin position="1"/>
        <end position="82"/>
    </location>
</feature>
<dbReference type="AlphaFoldDB" id="A0A4U0TK47"/>
<evidence type="ECO:0000313" key="3">
    <source>
        <dbReference type="Proteomes" id="UP000308549"/>
    </source>
</evidence>
<feature type="compositionally biased region" description="Basic and acidic residues" evidence="1">
    <location>
        <begin position="41"/>
        <end position="53"/>
    </location>
</feature>